<dbReference type="Proteomes" id="UP000789920">
    <property type="component" value="Unassembled WGS sequence"/>
</dbReference>
<protein>
    <submittedName>
        <fullName evidence="1">20979_t:CDS:1</fullName>
    </submittedName>
</protein>
<gene>
    <name evidence="1" type="ORF">RPERSI_LOCUS34917</name>
</gene>
<organism evidence="1 2">
    <name type="scientific">Racocetra persica</name>
    <dbReference type="NCBI Taxonomy" id="160502"/>
    <lineage>
        <taxon>Eukaryota</taxon>
        <taxon>Fungi</taxon>
        <taxon>Fungi incertae sedis</taxon>
        <taxon>Mucoromycota</taxon>
        <taxon>Glomeromycotina</taxon>
        <taxon>Glomeromycetes</taxon>
        <taxon>Diversisporales</taxon>
        <taxon>Gigasporaceae</taxon>
        <taxon>Racocetra</taxon>
    </lineage>
</organism>
<dbReference type="EMBL" id="CAJVQC010158808">
    <property type="protein sequence ID" value="CAG8848026.1"/>
    <property type="molecule type" value="Genomic_DNA"/>
</dbReference>
<evidence type="ECO:0000313" key="2">
    <source>
        <dbReference type="Proteomes" id="UP000789920"/>
    </source>
</evidence>
<keyword evidence="2" id="KW-1185">Reference proteome</keyword>
<feature type="non-terminal residue" evidence="1">
    <location>
        <position position="64"/>
    </location>
</feature>
<comment type="caution">
    <text evidence="1">The sequence shown here is derived from an EMBL/GenBank/DDBJ whole genome shotgun (WGS) entry which is preliminary data.</text>
</comment>
<sequence length="64" mass="7029">STTIGFVPSVCKPSEFSWLIFPHLPFACLTTSSAEVNWKLRGWSKSQKLSIIAGLSLISIEFNG</sequence>
<reference evidence="1" key="1">
    <citation type="submission" date="2021-06" db="EMBL/GenBank/DDBJ databases">
        <authorList>
            <person name="Kallberg Y."/>
            <person name="Tangrot J."/>
            <person name="Rosling A."/>
        </authorList>
    </citation>
    <scope>NUCLEOTIDE SEQUENCE</scope>
    <source>
        <strain evidence="1">MA461A</strain>
    </source>
</reference>
<feature type="non-terminal residue" evidence="1">
    <location>
        <position position="1"/>
    </location>
</feature>
<proteinExistence type="predicted"/>
<accession>A0ACA9SU19</accession>
<name>A0ACA9SU19_9GLOM</name>
<evidence type="ECO:0000313" key="1">
    <source>
        <dbReference type="EMBL" id="CAG8848026.1"/>
    </source>
</evidence>